<evidence type="ECO:0000313" key="2">
    <source>
        <dbReference type="Proteomes" id="UP001234216"/>
    </source>
</evidence>
<dbReference type="AlphaFoldDB" id="A0AAW8FQY3"/>
<comment type="caution">
    <text evidence="1">The sequence shown here is derived from an EMBL/GenBank/DDBJ whole genome shotgun (WGS) entry which is preliminary data.</text>
</comment>
<dbReference type="Proteomes" id="UP001234216">
    <property type="component" value="Unassembled WGS sequence"/>
</dbReference>
<sequence>MEDLVAHAGMGLEEFFFDLQGGMRNARELKDVAAELYEKARAAGV</sequence>
<organism evidence="1 2">
    <name type="scientific">Streptomyces canus</name>
    <dbReference type="NCBI Taxonomy" id="58343"/>
    <lineage>
        <taxon>Bacteria</taxon>
        <taxon>Bacillati</taxon>
        <taxon>Actinomycetota</taxon>
        <taxon>Actinomycetes</taxon>
        <taxon>Kitasatosporales</taxon>
        <taxon>Streptomycetaceae</taxon>
        <taxon>Streptomyces</taxon>
        <taxon>Streptomyces aurantiacus group</taxon>
    </lineage>
</organism>
<dbReference type="EMBL" id="JAUSZV010000005">
    <property type="protein sequence ID" value="MDQ0912192.1"/>
    <property type="molecule type" value="Genomic_DNA"/>
</dbReference>
<evidence type="ECO:0000313" key="1">
    <source>
        <dbReference type="EMBL" id="MDQ0912192.1"/>
    </source>
</evidence>
<gene>
    <name evidence="1" type="ORF">QFZ22_008177</name>
</gene>
<reference evidence="1" key="1">
    <citation type="submission" date="2023-07" db="EMBL/GenBank/DDBJ databases">
        <title>Comparative genomics of wheat-associated soil bacteria to identify genetic determinants of phenazine resistance.</title>
        <authorList>
            <person name="Mouncey N."/>
        </authorList>
    </citation>
    <scope>NUCLEOTIDE SEQUENCE</scope>
    <source>
        <strain evidence="1">V4I22</strain>
    </source>
</reference>
<proteinExistence type="predicted"/>
<accession>A0AAW8FQY3</accession>
<protein>
    <submittedName>
        <fullName evidence="1">Uncharacterized protein</fullName>
    </submittedName>
</protein>
<name>A0AAW8FQY3_9ACTN</name>